<dbReference type="InterPro" id="IPR036390">
    <property type="entry name" value="WH_DNA-bd_sf"/>
</dbReference>
<proteinExistence type="predicted"/>
<feature type="region of interest" description="Disordered" evidence="3">
    <location>
        <begin position="43"/>
        <end position="162"/>
    </location>
</feature>
<keyword evidence="6" id="KW-1185">Reference proteome</keyword>
<feature type="compositionally biased region" description="Basic and acidic residues" evidence="3">
    <location>
        <begin position="101"/>
        <end position="114"/>
    </location>
</feature>
<evidence type="ECO:0000313" key="6">
    <source>
        <dbReference type="Proteomes" id="UP001479436"/>
    </source>
</evidence>
<feature type="domain" description="HTH La-type RNA-binding" evidence="4">
    <location>
        <begin position="188"/>
        <end position="277"/>
    </location>
</feature>
<dbReference type="SMART" id="SM00715">
    <property type="entry name" value="LA"/>
    <property type="match status" value="1"/>
</dbReference>
<organism evidence="5 6">
    <name type="scientific">Basidiobolus ranarum</name>
    <dbReference type="NCBI Taxonomy" id="34480"/>
    <lineage>
        <taxon>Eukaryota</taxon>
        <taxon>Fungi</taxon>
        <taxon>Fungi incertae sedis</taxon>
        <taxon>Zoopagomycota</taxon>
        <taxon>Entomophthoromycotina</taxon>
        <taxon>Basidiobolomycetes</taxon>
        <taxon>Basidiobolales</taxon>
        <taxon>Basidiobolaceae</taxon>
        <taxon>Basidiobolus</taxon>
    </lineage>
</organism>
<dbReference type="Proteomes" id="UP001479436">
    <property type="component" value="Unassembled WGS sequence"/>
</dbReference>
<evidence type="ECO:0000259" key="4">
    <source>
        <dbReference type="PROSITE" id="PS50961"/>
    </source>
</evidence>
<comment type="caution">
    <text evidence="5">The sequence shown here is derived from an EMBL/GenBank/DDBJ whole genome shotgun (WGS) entry which is preliminary data.</text>
</comment>
<protein>
    <recommendedName>
        <fullName evidence="4">HTH La-type RNA-binding domain-containing protein</fullName>
    </recommendedName>
</protein>
<feature type="compositionally biased region" description="Acidic residues" evidence="3">
    <location>
        <begin position="350"/>
        <end position="363"/>
    </location>
</feature>
<dbReference type="InterPro" id="IPR006607">
    <property type="entry name" value="DM15"/>
</dbReference>
<evidence type="ECO:0000256" key="3">
    <source>
        <dbReference type="SAM" id="MobiDB-lite"/>
    </source>
</evidence>
<dbReference type="InterPro" id="IPR036388">
    <property type="entry name" value="WH-like_DNA-bd_sf"/>
</dbReference>
<evidence type="ECO:0000256" key="2">
    <source>
        <dbReference type="PROSITE-ProRule" id="PRU00332"/>
    </source>
</evidence>
<feature type="compositionally biased region" description="Acidic residues" evidence="3">
    <location>
        <begin position="378"/>
        <end position="388"/>
    </location>
</feature>
<dbReference type="Pfam" id="PF05383">
    <property type="entry name" value="La"/>
    <property type="match status" value="1"/>
</dbReference>
<dbReference type="PANTHER" id="PTHR22792">
    <property type="entry name" value="LUPUS LA PROTEIN-RELATED"/>
    <property type="match status" value="1"/>
</dbReference>
<gene>
    <name evidence="5" type="ORF">K7432_006849</name>
</gene>
<accession>A0ABR2WU86</accession>
<evidence type="ECO:0000256" key="1">
    <source>
        <dbReference type="ARBA" id="ARBA00022884"/>
    </source>
</evidence>
<feature type="compositionally biased region" description="Polar residues" evidence="3">
    <location>
        <begin position="144"/>
        <end position="155"/>
    </location>
</feature>
<dbReference type="EMBL" id="JASJQH010000317">
    <property type="protein sequence ID" value="KAK9765094.1"/>
    <property type="molecule type" value="Genomic_DNA"/>
</dbReference>
<feature type="compositionally biased region" description="Low complexity" evidence="3">
    <location>
        <begin position="310"/>
        <end position="321"/>
    </location>
</feature>
<name>A0ABR2WU86_9FUNG</name>
<feature type="region of interest" description="Disordered" evidence="3">
    <location>
        <begin position="298"/>
        <end position="388"/>
    </location>
</feature>
<dbReference type="InterPro" id="IPR006630">
    <property type="entry name" value="La_HTH"/>
</dbReference>
<dbReference type="CDD" id="cd07323">
    <property type="entry name" value="LAM"/>
    <property type="match status" value="1"/>
</dbReference>
<reference evidence="5 6" key="1">
    <citation type="submission" date="2023-04" db="EMBL/GenBank/DDBJ databases">
        <title>Genome of Basidiobolus ranarum AG-B5.</title>
        <authorList>
            <person name="Stajich J.E."/>
            <person name="Carter-House D."/>
            <person name="Gryganskyi A."/>
        </authorList>
    </citation>
    <scope>NUCLEOTIDE SEQUENCE [LARGE SCALE GENOMIC DNA]</scope>
    <source>
        <strain evidence="5 6">AG-B5</strain>
    </source>
</reference>
<evidence type="ECO:0000313" key="5">
    <source>
        <dbReference type="EMBL" id="KAK9765094.1"/>
    </source>
</evidence>
<keyword evidence="1 2" id="KW-0694">RNA-binding</keyword>
<dbReference type="SMART" id="SM00684">
    <property type="entry name" value="DM15"/>
    <property type="match status" value="3"/>
</dbReference>
<dbReference type="InterPro" id="IPR045180">
    <property type="entry name" value="La_dom_prot"/>
</dbReference>
<dbReference type="Gene3D" id="1.10.10.10">
    <property type="entry name" value="Winged helix-like DNA-binding domain superfamily/Winged helix DNA-binding domain"/>
    <property type="match status" value="1"/>
</dbReference>
<sequence>MTYPNPEQVLVTPAMAPTQEDNVMPEPVSSPSVNVWEARKSAVVQESEVNKQGGNGTEWPEPAASLKTEAERKPETLKNINSNKGRGMWVPNTAQTGHKSATHDSKRDSGEAKQEQPNNISSNAHSQPRQRRSSGPQGNRHKNLSNGDFNGTENPDPSEKHISYSHTKAYTSTSRPGGQRRSLLPKKKLDPEPLMVKLKSQIEYYFSIENLCRDVYFRNNMDSEGYVPISLLAGFNRIKALTEDEKLVHDALVSSEVVEVKDMKIRKKDDWARWLFPSQQEEHTSVDRQPQITQSDLPGVEAKPLAPPASNKSSNQGSNSSRPPIPPQAKQNSRRSLGSLAPKPKKSSHDDDDLFQFDEDFESQDTPTVSKAQKYYDSTDESDLDDDMEEIDEDTVARILIIKQKRQSRKSENLDRKAMDEEINEMINEGLYHYEHALKRKEPNERSASNTKVDTVPADQFNDLLQSARSVDAGMIASVSTGLSSKTIVQDSDRKKKKKKRAPKFYPIKGERTPYDSLSGSYGASYGASFGSYRRNGMKIPDSRQHHSQAAVGWVLGNQPYHPGEATPPNSLPYSMSPGTHMDGVYSTSLGQSLPTFQHPSHDLLRENGFMQHKYYKYHAKALKERKRLGNGHSQEMNTLFRFWSHFLRDHFNRKMYTEFKRLAIEDAEANYRYGLECLFRFFSYGLEKKFRPEIFEEFQELTLADFENGFFYGLEKFWAYLYYRKDKETNHISVNDSLAKILANFKTLEDFRKAQKERQDHIKQLNKNKECVPLVAK</sequence>
<dbReference type="SUPFAM" id="SSF46785">
    <property type="entry name" value="Winged helix' DNA-binding domain"/>
    <property type="match status" value="1"/>
</dbReference>
<dbReference type="Pfam" id="PF21071">
    <property type="entry name" value="LARP1_HEAT"/>
    <property type="match status" value="1"/>
</dbReference>
<dbReference type="PANTHER" id="PTHR22792:SF132">
    <property type="entry name" value="LA-RELATED PROTEIN 1"/>
    <property type="match status" value="1"/>
</dbReference>
<dbReference type="PROSITE" id="PS50961">
    <property type="entry name" value="HTH_LA"/>
    <property type="match status" value="1"/>
</dbReference>
<feature type="compositionally biased region" description="Polar residues" evidence="3">
    <location>
        <begin position="115"/>
        <end position="137"/>
    </location>
</feature>